<evidence type="ECO:0000313" key="2">
    <source>
        <dbReference type="Proteomes" id="UP000192936"/>
    </source>
</evidence>
<sequence>MPHKANEPRRHKIPKARYRVENWAAYDAALLSAVEITFTEAGPAGTLVVIT</sequence>
<evidence type="ECO:0000313" key="1">
    <source>
        <dbReference type="EMBL" id="SMF90238.1"/>
    </source>
</evidence>
<dbReference type="EMBL" id="FXAK01000009">
    <property type="protein sequence ID" value="SMF90238.1"/>
    <property type="molecule type" value="Genomic_DNA"/>
</dbReference>
<protein>
    <submittedName>
        <fullName evidence="1">Uncharacterized protein</fullName>
    </submittedName>
</protein>
<reference evidence="1 2" key="1">
    <citation type="submission" date="2017-04" db="EMBL/GenBank/DDBJ databases">
        <authorList>
            <person name="Afonso C.L."/>
            <person name="Miller P.J."/>
            <person name="Scott M.A."/>
            <person name="Spackman E."/>
            <person name="Goraichik I."/>
            <person name="Dimitrov K.M."/>
            <person name="Suarez D.L."/>
            <person name="Swayne D.E."/>
        </authorList>
    </citation>
    <scope>NUCLEOTIDE SEQUENCE [LARGE SCALE GENOMIC DNA]</scope>
    <source>
        <strain evidence="1 2">A2P</strain>
    </source>
</reference>
<proteinExistence type="predicted"/>
<dbReference type="AlphaFoldDB" id="A0A1X7HP59"/>
<dbReference type="STRING" id="286727.SAMN02982917_7015"/>
<gene>
    <name evidence="1" type="ORF">SAMN02982917_7015</name>
</gene>
<organism evidence="1 2">
    <name type="scientific">Azospirillum oryzae</name>
    <dbReference type="NCBI Taxonomy" id="286727"/>
    <lineage>
        <taxon>Bacteria</taxon>
        <taxon>Pseudomonadati</taxon>
        <taxon>Pseudomonadota</taxon>
        <taxon>Alphaproteobacteria</taxon>
        <taxon>Rhodospirillales</taxon>
        <taxon>Azospirillaceae</taxon>
        <taxon>Azospirillum</taxon>
    </lineage>
</organism>
<name>A0A1X7HP59_9PROT</name>
<dbReference type="Proteomes" id="UP000192936">
    <property type="component" value="Unassembled WGS sequence"/>
</dbReference>
<accession>A0A1X7HP59</accession>